<evidence type="ECO:0000313" key="2">
    <source>
        <dbReference type="Proteomes" id="UP000239236"/>
    </source>
</evidence>
<comment type="caution">
    <text evidence="1">The sequence shown here is derived from an EMBL/GenBank/DDBJ whole genome shotgun (WGS) entry which is preliminary data.</text>
</comment>
<reference evidence="1 2" key="1">
    <citation type="submission" date="2018-03" db="EMBL/GenBank/DDBJ databases">
        <title>Genotypic and phenotypic analysis of antagonistic Bacillus spp. isolated from rhizosphere soil of plants in Tibet.</title>
        <authorList>
            <person name="Borriss R."/>
            <person name="Lasch P."/>
            <person name="Wu L."/>
            <person name="Wu H."/>
            <person name="Gao X."/>
        </authorList>
    </citation>
    <scope>NUCLEOTIDE SEQUENCE [LARGE SCALE GENOMIC DNA]</scope>
    <source>
        <strain evidence="1 2">NMSW16</strain>
    </source>
</reference>
<dbReference type="Proteomes" id="UP000239236">
    <property type="component" value="Unassembled WGS sequence"/>
</dbReference>
<dbReference type="SUPFAM" id="SSF53448">
    <property type="entry name" value="Nucleotide-diphospho-sugar transferases"/>
    <property type="match status" value="1"/>
</dbReference>
<organism evidence="1 2">
    <name type="scientific">Bacillus wiedmannii</name>
    <dbReference type="NCBI Taxonomy" id="1890302"/>
    <lineage>
        <taxon>Bacteria</taxon>
        <taxon>Bacillati</taxon>
        <taxon>Bacillota</taxon>
        <taxon>Bacilli</taxon>
        <taxon>Bacillales</taxon>
        <taxon>Bacillaceae</taxon>
        <taxon>Bacillus</taxon>
        <taxon>Bacillus cereus group</taxon>
    </lineage>
</organism>
<dbReference type="InterPro" id="IPR029044">
    <property type="entry name" value="Nucleotide-diphossugar_trans"/>
</dbReference>
<dbReference type="EMBL" id="PVRR01000004">
    <property type="protein sequence ID" value="PRT38981.1"/>
    <property type="molecule type" value="Genomic_DNA"/>
</dbReference>
<keyword evidence="2" id="KW-1185">Reference proteome</keyword>
<name>A0ABX5DVA9_9BACI</name>
<dbReference type="RefSeq" id="WP_106102140.1">
    <property type="nucleotide sequence ID" value="NZ_PVRQ01000004.1"/>
</dbReference>
<proteinExistence type="predicted"/>
<gene>
    <name evidence="1" type="ORF">C6357_18695</name>
</gene>
<dbReference type="Pfam" id="PF13704">
    <property type="entry name" value="Glyco_tranf_2_4"/>
    <property type="match status" value="1"/>
</dbReference>
<evidence type="ECO:0000313" key="1">
    <source>
        <dbReference type="EMBL" id="PRT38981.1"/>
    </source>
</evidence>
<accession>A0ABX5DVA9</accession>
<sequence>MLDMLRVLNKKVPFFIKHPIKSHNYKKIINNKFSKAQDNNLKHLYQNQDDLHWRKAFYKLWCTNQNTHEILNAFTENRIDLINGHSQNNEGPILVTVVKNEIKRIQTFLNHYRSIGFQRFVILDNNSNDGTHEWLCNQPDCDVFCTEEPYSTHKREGWINRLLSHYGFNQWYLVVDSDEHFVYPGIEQEDINYFISLIKDKGYERIRSVMLDMYPKDNIILDKKENSENEDYVAEYSYFDKTNYKVLEVHEGLMVSGGPRERIFNLKVCLTKHPLFYFRKGDIQGHSHFPYPYKKNKSLPCFSALLHYKFLNSDLNKYKQRVEEGNFYNGSEEYKQYLQLFGDNKDNFTFFYQGSAKYENSKSLLQVEIIEEIK</sequence>
<evidence type="ECO:0008006" key="3">
    <source>
        <dbReference type="Google" id="ProtNLM"/>
    </source>
</evidence>
<protein>
    <recommendedName>
        <fullName evidence="3">Glycosyltransferase family 2 protein</fullName>
    </recommendedName>
</protein>